<dbReference type="InterPro" id="IPR006311">
    <property type="entry name" value="TAT_signal"/>
</dbReference>
<dbReference type="Gene3D" id="3.40.50.1980">
    <property type="entry name" value="Nitrogenase molybdenum iron protein domain"/>
    <property type="match status" value="2"/>
</dbReference>
<evidence type="ECO:0000259" key="6">
    <source>
        <dbReference type="PROSITE" id="PS50017"/>
    </source>
</evidence>
<gene>
    <name evidence="7" type="ORF">JOF43_004200</name>
</gene>
<sequence>MSLMPHPSRRSLLTLAGLGAGTAVLAACGDGGGGAGGPGDGVSIVTSNYPLTYLARRIGGDRVSVTDLATPGADAHGLELSVKQVMTVQEAGLVLQIPHYQTALDDAITSGPGDNVLDVSSVIEMLPADGHTHEEEASDGGGEEHAEEEHEGHDHGSADPHLWHDPLRLAEIADALGSRLGEIDPDGAEAFTAAAQEVRTDLEELDAELTEQFGTVGGEHTFITSHAAYAYLAERYDLHQVGIAGVDPETEPSPQRLLELEKVIEEEGVTTIFFETTASPKVAQTLAENVGVDSDELDNLETQLDEDVDYPAVMRENCRKLLESWA</sequence>
<name>A0ABS4X783_9MICO</name>
<evidence type="ECO:0000256" key="2">
    <source>
        <dbReference type="ARBA" id="ARBA00022448"/>
    </source>
</evidence>
<evidence type="ECO:0000256" key="5">
    <source>
        <dbReference type="SAM" id="SignalP"/>
    </source>
</evidence>
<dbReference type="EMBL" id="JAGIOD010000002">
    <property type="protein sequence ID" value="MBP2384211.1"/>
    <property type="molecule type" value="Genomic_DNA"/>
</dbReference>
<protein>
    <submittedName>
        <fullName evidence="7">Zinc transport system substrate-binding protein</fullName>
    </submittedName>
</protein>
<evidence type="ECO:0000256" key="1">
    <source>
        <dbReference type="ARBA" id="ARBA00011028"/>
    </source>
</evidence>
<dbReference type="InterPro" id="IPR006127">
    <property type="entry name" value="ZnuA-like"/>
</dbReference>
<keyword evidence="3 5" id="KW-0732">Signal</keyword>
<dbReference type="PANTHER" id="PTHR42953:SF3">
    <property type="entry name" value="HIGH-AFFINITY ZINC UPTAKE SYSTEM PROTEIN ZNUA"/>
    <property type="match status" value="1"/>
</dbReference>
<comment type="similarity">
    <text evidence="1">Belongs to the bacterial solute-binding protein 9 family.</text>
</comment>
<dbReference type="Pfam" id="PF01297">
    <property type="entry name" value="ZnuA"/>
    <property type="match status" value="1"/>
</dbReference>
<dbReference type="PROSITE" id="PS51318">
    <property type="entry name" value="TAT"/>
    <property type="match status" value="1"/>
</dbReference>
<dbReference type="Proteomes" id="UP001519290">
    <property type="component" value="Unassembled WGS sequence"/>
</dbReference>
<dbReference type="SUPFAM" id="SSF53807">
    <property type="entry name" value="Helical backbone' metal receptor"/>
    <property type="match status" value="1"/>
</dbReference>
<feature type="chain" id="PRO_5046543892" evidence="5">
    <location>
        <begin position="27"/>
        <end position="326"/>
    </location>
</feature>
<dbReference type="InterPro" id="IPR000488">
    <property type="entry name" value="Death_dom"/>
</dbReference>
<evidence type="ECO:0000256" key="3">
    <source>
        <dbReference type="ARBA" id="ARBA00022729"/>
    </source>
</evidence>
<keyword evidence="2" id="KW-0813">Transport</keyword>
<dbReference type="PANTHER" id="PTHR42953">
    <property type="entry name" value="HIGH-AFFINITY ZINC UPTAKE SYSTEM PROTEIN ZNUA-RELATED"/>
    <property type="match status" value="1"/>
</dbReference>
<dbReference type="PROSITE" id="PS50017">
    <property type="entry name" value="DEATH_DOMAIN"/>
    <property type="match status" value="1"/>
</dbReference>
<feature type="compositionally biased region" description="Basic and acidic residues" evidence="4">
    <location>
        <begin position="142"/>
        <end position="162"/>
    </location>
</feature>
<feature type="region of interest" description="Disordered" evidence="4">
    <location>
        <begin position="132"/>
        <end position="162"/>
    </location>
</feature>
<dbReference type="InterPro" id="IPR050492">
    <property type="entry name" value="Bact_metal-bind_prot9"/>
</dbReference>
<dbReference type="RefSeq" id="WP_245354642.1">
    <property type="nucleotide sequence ID" value="NZ_BAAAJW010000001.1"/>
</dbReference>
<feature type="signal peptide" evidence="5">
    <location>
        <begin position="1"/>
        <end position="26"/>
    </location>
</feature>
<evidence type="ECO:0000313" key="7">
    <source>
        <dbReference type="EMBL" id="MBP2384211.1"/>
    </source>
</evidence>
<organism evidence="7 8">
    <name type="scientific">Brachybacterium sacelli</name>
    <dbReference type="NCBI Taxonomy" id="173364"/>
    <lineage>
        <taxon>Bacteria</taxon>
        <taxon>Bacillati</taxon>
        <taxon>Actinomycetota</taxon>
        <taxon>Actinomycetes</taxon>
        <taxon>Micrococcales</taxon>
        <taxon>Dermabacteraceae</taxon>
        <taxon>Brachybacterium</taxon>
    </lineage>
</organism>
<comment type="caution">
    <text evidence="7">The sequence shown here is derived from an EMBL/GenBank/DDBJ whole genome shotgun (WGS) entry which is preliminary data.</text>
</comment>
<evidence type="ECO:0000313" key="8">
    <source>
        <dbReference type="Proteomes" id="UP001519290"/>
    </source>
</evidence>
<reference evidence="7 8" key="1">
    <citation type="submission" date="2021-03" db="EMBL/GenBank/DDBJ databases">
        <title>Sequencing the genomes of 1000 actinobacteria strains.</title>
        <authorList>
            <person name="Klenk H.-P."/>
        </authorList>
    </citation>
    <scope>NUCLEOTIDE SEQUENCE [LARGE SCALE GENOMIC DNA]</scope>
    <source>
        <strain evidence="7 8">DSM 14566</strain>
    </source>
</reference>
<proteinExistence type="inferred from homology"/>
<feature type="domain" description="Death" evidence="6">
    <location>
        <begin position="286"/>
        <end position="326"/>
    </location>
</feature>
<keyword evidence="8" id="KW-1185">Reference proteome</keyword>
<accession>A0ABS4X783</accession>
<evidence type="ECO:0000256" key="4">
    <source>
        <dbReference type="SAM" id="MobiDB-lite"/>
    </source>
</evidence>